<dbReference type="Proteomes" id="UP000799302">
    <property type="component" value="Unassembled WGS sequence"/>
</dbReference>
<evidence type="ECO:0008006" key="4">
    <source>
        <dbReference type="Google" id="ProtNLM"/>
    </source>
</evidence>
<feature type="compositionally biased region" description="Basic and acidic residues" evidence="1">
    <location>
        <begin position="287"/>
        <end position="300"/>
    </location>
</feature>
<feature type="compositionally biased region" description="Basic and acidic residues" evidence="1">
    <location>
        <begin position="72"/>
        <end position="81"/>
    </location>
</feature>
<sequence>MASAPDTSPPRHDVETSPNSSSIGQSTPATGSGDSIPSATDGSAHGGRVESASVNSSSNSEFTDSQPPSGEQAHHRVGPERLHHRKPSIGLSCISCQERRQRCTPSKRGCLACERGLKRCIFDGATVSRYQQDDRNTMGDTRRPHETSHASVPTLPGTDGDLEMAYDDNYSSSDTAVPLLPQPPAMTLPPANMLYGPDGVIYEVGNNQAAHSAGWGRFATAGNTCHPVQHPGLDPRMRVPHQPSGQGYSHGPEVEHSRTYLPGYEIVKFSNNVVLGPGPCELDPGAGDERGHRDDAGGHQDDEEDDEGDAQASI</sequence>
<dbReference type="AlphaFoldDB" id="A0A6A6UT46"/>
<dbReference type="EMBL" id="MU004230">
    <property type="protein sequence ID" value="KAF2674946.1"/>
    <property type="molecule type" value="Genomic_DNA"/>
</dbReference>
<feature type="compositionally biased region" description="Polar residues" evidence="1">
    <location>
        <begin position="16"/>
        <end position="41"/>
    </location>
</feature>
<gene>
    <name evidence="2" type="ORF">BT63DRAFT_409081</name>
</gene>
<feature type="region of interest" description="Disordered" evidence="1">
    <location>
        <begin position="1"/>
        <end position="84"/>
    </location>
</feature>
<evidence type="ECO:0000313" key="2">
    <source>
        <dbReference type="EMBL" id="KAF2674946.1"/>
    </source>
</evidence>
<feature type="compositionally biased region" description="Low complexity" evidence="1">
    <location>
        <begin position="49"/>
        <end position="61"/>
    </location>
</feature>
<proteinExistence type="predicted"/>
<accession>A0A6A6UT46</accession>
<feature type="region of interest" description="Disordered" evidence="1">
    <location>
        <begin position="132"/>
        <end position="158"/>
    </location>
</feature>
<feature type="compositionally biased region" description="Acidic residues" evidence="1">
    <location>
        <begin position="301"/>
        <end position="314"/>
    </location>
</feature>
<feature type="compositionally biased region" description="Basic and acidic residues" evidence="1">
    <location>
        <begin position="132"/>
        <end position="148"/>
    </location>
</feature>
<protein>
    <recommendedName>
        <fullName evidence="4">Zn(2)-C6 fungal-type domain-containing protein</fullName>
    </recommendedName>
</protein>
<organism evidence="2 3">
    <name type="scientific">Microthyrium microscopicum</name>
    <dbReference type="NCBI Taxonomy" id="703497"/>
    <lineage>
        <taxon>Eukaryota</taxon>
        <taxon>Fungi</taxon>
        <taxon>Dikarya</taxon>
        <taxon>Ascomycota</taxon>
        <taxon>Pezizomycotina</taxon>
        <taxon>Dothideomycetes</taxon>
        <taxon>Dothideomycetes incertae sedis</taxon>
        <taxon>Microthyriales</taxon>
        <taxon>Microthyriaceae</taxon>
        <taxon>Microthyrium</taxon>
    </lineage>
</organism>
<feature type="region of interest" description="Disordered" evidence="1">
    <location>
        <begin position="276"/>
        <end position="314"/>
    </location>
</feature>
<keyword evidence="3" id="KW-1185">Reference proteome</keyword>
<name>A0A6A6UT46_9PEZI</name>
<evidence type="ECO:0000313" key="3">
    <source>
        <dbReference type="Proteomes" id="UP000799302"/>
    </source>
</evidence>
<evidence type="ECO:0000256" key="1">
    <source>
        <dbReference type="SAM" id="MobiDB-lite"/>
    </source>
</evidence>
<reference evidence="2" key="1">
    <citation type="journal article" date="2020" name="Stud. Mycol.">
        <title>101 Dothideomycetes genomes: a test case for predicting lifestyles and emergence of pathogens.</title>
        <authorList>
            <person name="Haridas S."/>
            <person name="Albert R."/>
            <person name="Binder M."/>
            <person name="Bloem J."/>
            <person name="Labutti K."/>
            <person name="Salamov A."/>
            <person name="Andreopoulos B."/>
            <person name="Baker S."/>
            <person name="Barry K."/>
            <person name="Bills G."/>
            <person name="Bluhm B."/>
            <person name="Cannon C."/>
            <person name="Castanera R."/>
            <person name="Culley D."/>
            <person name="Daum C."/>
            <person name="Ezra D."/>
            <person name="Gonzalez J."/>
            <person name="Henrissat B."/>
            <person name="Kuo A."/>
            <person name="Liang C."/>
            <person name="Lipzen A."/>
            <person name="Lutzoni F."/>
            <person name="Magnuson J."/>
            <person name="Mondo S."/>
            <person name="Nolan M."/>
            <person name="Ohm R."/>
            <person name="Pangilinan J."/>
            <person name="Park H.-J."/>
            <person name="Ramirez L."/>
            <person name="Alfaro M."/>
            <person name="Sun H."/>
            <person name="Tritt A."/>
            <person name="Yoshinaga Y."/>
            <person name="Zwiers L.-H."/>
            <person name="Turgeon B."/>
            <person name="Goodwin S."/>
            <person name="Spatafora J."/>
            <person name="Crous P."/>
            <person name="Grigoriev I."/>
        </authorList>
    </citation>
    <scope>NUCLEOTIDE SEQUENCE</scope>
    <source>
        <strain evidence="2">CBS 115976</strain>
    </source>
</reference>